<keyword evidence="5" id="KW-0121">Carboxypeptidase</keyword>
<evidence type="ECO:0000259" key="4">
    <source>
        <dbReference type="Pfam" id="PF07715"/>
    </source>
</evidence>
<dbReference type="Proteomes" id="UP000824028">
    <property type="component" value="Unassembled WGS sequence"/>
</dbReference>
<keyword evidence="5" id="KW-0645">Protease</keyword>
<dbReference type="SUPFAM" id="SSF56935">
    <property type="entry name" value="Porins"/>
    <property type="match status" value="1"/>
</dbReference>
<dbReference type="Pfam" id="PF07715">
    <property type="entry name" value="Plug"/>
    <property type="match status" value="1"/>
</dbReference>
<dbReference type="Pfam" id="PF13715">
    <property type="entry name" value="CarbopepD_reg_2"/>
    <property type="match status" value="1"/>
</dbReference>
<comment type="caution">
    <text evidence="5">The sequence shown here is derived from an EMBL/GenBank/DDBJ whole genome shotgun (WGS) entry which is preliminary data.</text>
</comment>
<dbReference type="SUPFAM" id="SSF49464">
    <property type="entry name" value="Carboxypeptidase regulatory domain-like"/>
    <property type="match status" value="1"/>
</dbReference>
<keyword evidence="5" id="KW-0378">Hydrolase</keyword>
<feature type="chain" id="PRO_5038691222" evidence="3">
    <location>
        <begin position="29"/>
        <end position="210"/>
    </location>
</feature>
<dbReference type="Gene3D" id="2.60.40.1120">
    <property type="entry name" value="Carboxypeptidase-like, regulatory domain"/>
    <property type="match status" value="1"/>
</dbReference>
<dbReference type="GO" id="GO:0009279">
    <property type="term" value="C:cell outer membrane"/>
    <property type="evidence" value="ECO:0007669"/>
    <property type="project" value="UniProtKB-SubCell"/>
</dbReference>
<evidence type="ECO:0000313" key="6">
    <source>
        <dbReference type="Proteomes" id="UP000824028"/>
    </source>
</evidence>
<keyword evidence="2" id="KW-0813">Transport</keyword>
<evidence type="ECO:0000256" key="3">
    <source>
        <dbReference type="SAM" id="SignalP"/>
    </source>
</evidence>
<keyword evidence="2" id="KW-0998">Cell outer membrane</keyword>
<dbReference type="PROSITE" id="PS52016">
    <property type="entry name" value="TONB_DEPENDENT_REC_3"/>
    <property type="match status" value="1"/>
</dbReference>
<proteinExistence type="inferred from homology"/>
<dbReference type="InterPro" id="IPR039426">
    <property type="entry name" value="TonB-dep_rcpt-like"/>
</dbReference>
<accession>A0A9D2E775</accession>
<dbReference type="PANTHER" id="PTHR30069:SF29">
    <property type="entry name" value="HEMOGLOBIN AND HEMOGLOBIN-HAPTOGLOBIN-BINDING PROTEIN 1-RELATED"/>
    <property type="match status" value="1"/>
</dbReference>
<dbReference type="GO" id="GO:0004180">
    <property type="term" value="F:carboxypeptidase activity"/>
    <property type="evidence" value="ECO:0007669"/>
    <property type="project" value="UniProtKB-KW"/>
</dbReference>
<dbReference type="InterPro" id="IPR012910">
    <property type="entry name" value="Plug_dom"/>
</dbReference>
<dbReference type="Gene3D" id="2.170.130.10">
    <property type="entry name" value="TonB-dependent receptor, plug domain"/>
    <property type="match status" value="1"/>
</dbReference>
<keyword evidence="2" id="KW-1134">Transmembrane beta strand</keyword>
<evidence type="ECO:0000256" key="2">
    <source>
        <dbReference type="PROSITE-ProRule" id="PRU01360"/>
    </source>
</evidence>
<dbReference type="GO" id="GO:0044718">
    <property type="term" value="P:siderophore transmembrane transport"/>
    <property type="evidence" value="ECO:0007669"/>
    <property type="project" value="TreeGrafter"/>
</dbReference>
<dbReference type="EMBL" id="DXBX01000013">
    <property type="protein sequence ID" value="HIZ32254.1"/>
    <property type="molecule type" value="Genomic_DNA"/>
</dbReference>
<dbReference type="FunFam" id="2.60.40.1120:FF:000003">
    <property type="entry name" value="Outer membrane protein Omp121"/>
    <property type="match status" value="1"/>
</dbReference>
<dbReference type="AlphaFoldDB" id="A0A9D2E775"/>
<organism evidence="5 6">
    <name type="scientific">Candidatus Bacteroides merdigallinarum</name>
    <dbReference type="NCBI Taxonomy" id="2838473"/>
    <lineage>
        <taxon>Bacteria</taxon>
        <taxon>Pseudomonadati</taxon>
        <taxon>Bacteroidota</taxon>
        <taxon>Bacteroidia</taxon>
        <taxon>Bacteroidales</taxon>
        <taxon>Bacteroidaceae</taxon>
        <taxon>Bacteroides</taxon>
    </lineage>
</organism>
<evidence type="ECO:0000256" key="1">
    <source>
        <dbReference type="ARBA" id="ARBA00022729"/>
    </source>
</evidence>
<reference evidence="5" key="2">
    <citation type="submission" date="2021-04" db="EMBL/GenBank/DDBJ databases">
        <authorList>
            <person name="Gilroy R."/>
        </authorList>
    </citation>
    <scope>NUCLEOTIDE SEQUENCE</scope>
    <source>
        <strain evidence="5">ChiHjej9B8-1298</strain>
    </source>
</reference>
<gene>
    <name evidence="5" type="ORF">H9814_01715</name>
</gene>
<feature type="non-terminal residue" evidence="5">
    <location>
        <position position="210"/>
    </location>
</feature>
<dbReference type="InterPro" id="IPR008969">
    <property type="entry name" value="CarboxyPept-like_regulatory"/>
</dbReference>
<reference evidence="5" key="1">
    <citation type="journal article" date="2021" name="PeerJ">
        <title>Extensive microbial diversity within the chicken gut microbiome revealed by metagenomics and culture.</title>
        <authorList>
            <person name="Gilroy R."/>
            <person name="Ravi A."/>
            <person name="Getino M."/>
            <person name="Pursley I."/>
            <person name="Horton D.L."/>
            <person name="Alikhan N.F."/>
            <person name="Baker D."/>
            <person name="Gharbi K."/>
            <person name="Hall N."/>
            <person name="Watson M."/>
            <person name="Adriaenssens E.M."/>
            <person name="Foster-Nyarko E."/>
            <person name="Jarju S."/>
            <person name="Secka A."/>
            <person name="Antonio M."/>
            <person name="Oren A."/>
            <person name="Chaudhuri R.R."/>
            <person name="La Ragione R."/>
            <person name="Hildebrand F."/>
            <person name="Pallen M.J."/>
        </authorList>
    </citation>
    <scope>NUCLEOTIDE SEQUENCE</scope>
    <source>
        <strain evidence="5">ChiHjej9B8-1298</strain>
    </source>
</reference>
<comment type="similarity">
    <text evidence="2">Belongs to the TonB-dependent receptor family.</text>
</comment>
<sequence>MKGKLLRSSGKFLLLWMVGILLSVQAFAQSMTVKGVVKDDTGFGVIGASVQVKGTTKGAITDLDGNFVLQANRGDIIVISYIGYKTQELPAEENMNVLLKEDTEMLDEVVVIGYGSVKKSDLSGSVVAIEAEEINRGAVTSPQELMQGKVPGLSVTSGDGGPGSGSTIRIRSGASLNASNDPLIVIDGVPVSNDAAPGMSNALASVNPND</sequence>
<keyword evidence="2" id="KW-0812">Transmembrane</keyword>
<feature type="signal peptide" evidence="3">
    <location>
        <begin position="1"/>
        <end position="28"/>
    </location>
</feature>
<evidence type="ECO:0000313" key="5">
    <source>
        <dbReference type="EMBL" id="HIZ32254.1"/>
    </source>
</evidence>
<name>A0A9D2E775_9BACE</name>
<dbReference type="PANTHER" id="PTHR30069">
    <property type="entry name" value="TONB-DEPENDENT OUTER MEMBRANE RECEPTOR"/>
    <property type="match status" value="1"/>
</dbReference>
<dbReference type="InterPro" id="IPR037066">
    <property type="entry name" value="Plug_dom_sf"/>
</dbReference>
<comment type="subcellular location">
    <subcellularLocation>
        <location evidence="2">Cell outer membrane</location>
        <topology evidence="2">Multi-pass membrane protein</topology>
    </subcellularLocation>
</comment>
<keyword evidence="1 3" id="KW-0732">Signal</keyword>
<dbReference type="GO" id="GO:0015344">
    <property type="term" value="F:siderophore uptake transmembrane transporter activity"/>
    <property type="evidence" value="ECO:0007669"/>
    <property type="project" value="TreeGrafter"/>
</dbReference>
<feature type="domain" description="TonB-dependent receptor plug" evidence="4">
    <location>
        <begin position="119"/>
        <end position="210"/>
    </location>
</feature>
<keyword evidence="2" id="KW-0472">Membrane</keyword>
<protein>
    <submittedName>
        <fullName evidence="5">Carboxypeptidase-like regulatory domain-containing protein</fullName>
    </submittedName>
</protein>